<protein>
    <submittedName>
        <fullName evidence="4">59_t:CDS:1</fullName>
    </submittedName>
</protein>
<comment type="caution">
    <text evidence="4">The sequence shown here is derived from an EMBL/GenBank/DDBJ whole genome shotgun (WGS) entry which is preliminary data.</text>
</comment>
<evidence type="ECO:0000256" key="2">
    <source>
        <dbReference type="ARBA" id="ARBA00022679"/>
    </source>
</evidence>
<evidence type="ECO:0000259" key="3">
    <source>
        <dbReference type="Pfam" id="PF01555"/>
    </source>
</evidence>
<proteinExistence type="predicted"/>
<dbReference type="GO" id="GO:0032259">
    <property type="term" value="P:methylation"/>
    <property type="evidence" value="ECO:0007669"/>
    <property type="project" value="UniProtKB-KW"/>
</dbReference>
<dbReference type="AlphaFoldDB" id="A0A9N9G4J7"/>
<dbReference type="InterPro" id="IPR002941">
    <property type="entry name" value="DNA_methylase_N4/N6"/>
</dbReference>
<dbReference type="InterPro" id="IPR029063">
    <property type="entry name" value="SAM-dependent_MTases_sf"/>
</dbReference>
<evidence type="ECO:0000256" key="1">
    <source>
        <dbReference type="ARBA" id="ARBA00022603"/>
    </source>
</evidence>
<accession>A0A9N9G4J7</accession>
<dbReference type="EMBL" id="CAJVPS010003023">
    <property type="protein sequence ID" value="CAG8581043.1"/>
    <property type="molecule type" value="Genomic_DNA"/>
</dbReference>
<dbReference type="Pfam" id="PF01555">
    <property type="entry name" value="N6_N4_Mtase"/>
    <property type="match status" value="1"/>
</dbReference>
<gene>
    <name evidence="4" type="ORF">ALEPTO_LOCUS7261</name>
</gene>
<dbReference type="GO" id="GO:0008170">
    <property type="term" value="F:N-methyltransferase activity"/>
    <property type="evidence" value="ECO:0007669"/>
    <property type="project" value="InterPro"/>
</dbReference>
<dbReference type="Proteomes" id="UP000789508">
    <property type="component" value="Unassembled WGS sequence"/>
</dbReference>
<keyword evidence="1" id="KW-0489">Methyltransferase</keyword>
<organism evidence="4 5">
    <name type="scientific">Ambispora leptoticha</name>
    <dbReference type="NCBI Taxonomy" id="144679"/>
    <lineage>
        <taxon>Eukaryota</taxon>
        <taxon>Fungi</taxon>
        <taxon>Fungi incertae sedis</taxon>
        <taxon>Mucoromycota</taxon>
        <taxon>Glomeromycotina</taxon>
        <taxon>Glomeromycetes</taxon>
        <taxon>Archaeosporales</taxon>
        <taxon>Ambisporaceae</taxon>
        <taxon>Ambispora</taxon>
    </lineage>
</organism>
<sequence length="221" mass="25724">MTYMTEKTELGKSEYSLNTKQGGEALELLTSLKENSVSLVFLDPQYEPVRNVLSVDYPLYSQINKTLLGNDRIPLWLLKTPSLKIVDFLVWHKKNTLGLEEAVLAPSKRKHPHQKPRELIKALIEATTNEKDLIIDPCADLITDYQNIKEVELEYETNERVINMEQLKEIPKKEFLRELKERVEKKKISEEEIFSTLKTPAKPETITEYKKVDYSKLTKED</sequence>
<dbReference type="GO" id="GO:0003677">
    <property type="term" value="F:DNA binding"/>
    <property type="evidence" value="ECO:0007669"/>
    <property type="project" value="InterPro"/>
</dbReference>
<feature type="domain" description="DNA methylase N-4/N-6" evidence="3">
    <location>
        <begin position="91"/>
        <end position="137"/>
    </location>
</feature>
<evidence type="ECO:0000313" key="5">
    <source>
        <dbReference type="Proteomes" id="UP000789508"/>
    </source>
</evidence>
<dbReference type="Gene3D" id="3.40.50.150">
    <property type="entry name" value="Vaccinia Virus protein VP39"/>
    <property type="match status" value="1"/>
</dbReference>
<evidence type="ECO:0000313" key="4">
    <source>
        <dbReference type="EMBL" id="CAG8581043.1"/>
    </source>
</evidence>
<dbReference type="OrthoDB" id="2433712at2759"/>
<keyword evidence="2" id="KW-0808">Transferase</keyword>
<dbReference type="SUPFAM" id="SSF53335">
    <property type="entry name" value="S-adenosyl-L-methionine-dependent methyltransferases"/>
    <property type="match status" value="1"/>
</dbReference>
<keyword evidence="5" id="KW-1185">Reference proteome</keyword>
<reference evidence="4" key="1">
    <citation type="submission" date="2021-06" db="EMBL/GenBank/DDBJ databases">
        <authorList>
            <person name="Kallberg Y."/>
            <person name="Tangrot J."/>
            <person name="Rosling A."/>
        </authorList>
    </citation>
    <scope>NUCLEOTIDE SEQUENCE</scope>
    <source>
        <strain evidence="4">FL130A</strain>
    </source>
</reference>
<name>A0A9N9G4J7_9GLOM</name>